<feature type="transmembrane region" description="Helical" evidence="1">
    <location>
        <begin position="12"/>
        <end position="29"/>
    </location>
</feature>
<keyword evidence="3" id="KW-1185">Reference proteome</keyword>
<evidence type="ECO:0000313" key="2">
    <source>
        <dbReference type="EMBL" id="PWK53042.1"/>
    </source>
</evidence>
<feature type="transmembrane region" description="Helical" evidence="1">
    <location>
        <begin position="141"/>
        <end position="163"/>
    </location>
</feature>
<gene>
    <name evidence="2" type="ORF">C8D97_104260</name>
</gene>
<sequence>MKIFLKMKAWQLFILVFLPMLAPMFLFPISSNYEVAYGVTTFIWMLVLVGWMYSVGAEANQRLPETLRKNMAIYRLGYGVTIFYCLLLLFVGFPPTEQSVDGQVTMPAWFVPLHLASMFGMFYGLWFTAKQFMTHQKGESVSFFEYSGPFFLFWFAPIGVWFLQPKINRAFNNEA</sequence>
<name>A0A316FXH6_9GAMM</name>
<feature type="transmembrane region" description="Helical" evidence="1">
    <location>
        <begin position="35"/>
        <end position="55"/>
    </location>
</feature>
<dbReference type="Proteomes" id="UP000245790">
    <property type="component" value="Unassembled WGS sequence"/>
</dbReference>
<feature type="transmembrane region" description="Helical" evidence="1">
    <location>
        <begin position="108"/>
        <end position="129"/>
    </location>
</feature>
<dbReference type="AlphaFoldDB" id="A0A316FXH6"/>
<comment type="caution">
    <text evidence="2">The sequence shown here is derived from an EMBL/GenBank/DDBJ whole genome shotgun (WGS) entry which is preliminary data.</text>
</comment>
<evidence type="ECO:0000313" key="3">
    <source>
        <dbReference type="Proteomes" id="UP000245790"/>
    </source>
</evidence>
<keyword evidence="1" id="KW-0812">Transmembrane</keyword>
<organism evidence="2 3">
    <name type="scientific">Pleionea mediterranea</name>
    <dbReference type="NCBI Taxonomy" id="523701"/>
    <lineage>
        <taxon>Bacteria</taxon>
        <taxon>Pseudomonadati</taxon>
        <taxon>Pseudomonadota</taxon>
        <taxon>Gammaproteobacteria</taxon>
        <taxon>Oceanospirillales</taxon>
        <taxon>Pleioneaceae</taxon>
        <taxon>Pleionea</taxon>
    </lineage>
</organism>
<keyword evidence="1" id="KW-0472">Membrane</keyword>
<reference evidence="2 3" key="1">
    <citation type="submission" date="2018-05" db="EMBL/GenBank/DDBJ databases">
        <title>Genomic Encyclopedia of Type Strains, Phase IV (KMG-IV): sequencing the most valuable type-strain genomes for metagenomic binning, comparative biology and taxonomic classification.</title>
        <authorList>
            <person name="Goeker M."/>
        </authorList>
    </citation>
    <scope>NUCLEOTIDE SEQUENCE [LARGE SCALE GENOMIC DNA]</scope>
    <source>
        <strain evidence="2 3">DSM 25350</strain>
    </source>
</reference>
<dbReference type="RefSeq" id="WP_109763013.1">
    <property type="nucleotide sequence ID" value="NZ_QGGU01000004.1"/>
</dbReference>
<dbReference type="EMBL" id="QGGU01000004">
    <property type="protein sequence ID" value="PWK53042.1"/>
    <property type="molecule type" value="Genomic_DNA"/>
</dbReference>
<accession>A0A316FXH6</accession>
<evidence type="ECO:0000256" key="1">
    <source>
        <dbReference type="SAM" id="Phobius"/>
    </source>
</evidence>
<proteinExistence type="predicted"/>
<feature type="transmembrane region" description="Helical" evidence="1">
    <location>
        <begin position="76"/>
        <end position="96"/>
    </location>
</feature>
<protein>
    <submittedName>
        <fullName evidence="2">Uncharacterized protein</fullName>
    </submittedName>
</protein>
<dbReference type="OrthoDB" id="1442756at2"/>
<keyword evidence="1" id="KW-1133">Transmembrane helix</keyword>